<dbReference type="NCBIfam" id="TIGR00724">
    <property type="entry name" value="urea_amlyse_rel"/>
    <property type="match status" value="1"/>
</dbReference>
<sequence>MTPNDVRRHGARAVRVRVDPGAVEALRAQLAAEPVRGQRELVAGGETVTVLFDTPRSAADGERTLSAMAVPEPVAAHGPLVEIGVVYAGEDLSEVARQLGTDESGVVRMHTERAWSVGFLGFAPGFAYLRSTEAGPEIARRTSPRVRVPAGAVGLAGEYSAVYPRTSPGGWQLIGRTDAELWSLDRDPPAVLVPGARVRFLAVRERLVVPVVPEQSPAVSPPERGLAVRETGLQSLVEDLGRPGYAAIGVTRSGAADRGALRQANRLVGNPAGAAGIENLGGGLELVAAGEQVVAVTGAYAPLVVEAPDGRRRTVEPGRPFALDDGDLLEVGPVTAGLRVVIAVRGGVDVPPVLGSRSTDTLAHLGPAPIAAGDVLPVGRAPRTAVGETEAVPVAPDGARPTVLDVTPGPDAQLFPDGVWEHLLDAPWEVTPNSDRVGVRLTGVPLGRPEGEVQSQALVPGAIQVPPSGEPVVFGVDHPTTGGYPVLAVVAEHHLDRLAQLPLGSSVRFAARTNCP</sequence>
<organism evidence="6 7">
    <name type="scientific">Tsukamurella asaccharolytica</name>
    <dbReference type="NCBI Taxonomy" id="2592067"/>
    <lineage>
        <taxon>Bacteria</taxon>
        <taxon>Bacillati</taxon>
        <taxon>Actinomycetota</taxon>
        <taxon>Actinomycetes</taxon>
        <taxon>Mycobacteriales</taxon>
        <taxon>Tsukamurellaceae</taxon>
        <taxon>Tsukamurella</taxon>
    </lineage>
</organism>
<evidence type="ECO:0000313" key="7">
    <source>
        <dbReference type="Proteomes" id="UP000317291"/>
    </source>
</evidence>
<dbReference type="InterPro" id="IPR029000">
    <property type="entry name" value="Cyclophilin-like_dom_sf"/>
</dbReference>
<gene>
    <name evidence="6" type="ORF">FK529_06550</name>
</gene>
<dbReference type="PANTHER" id="PTHR43309">
    <property type="entry name" value="5-OXOPROLINASE SUBUNIT C"/>
    <property type="match status" value="1"/>
</dbReference>
<dbReference type="PANTHER" id="PTHR43309:SF3">
    <property type="entry name" value="5-OXOPROLINASE SUBUNIT C"/>
    <property type="match status" value="1"/>
</dbReference>
<reference evidence="6 7" key="1">
    <citation type="submission" date="2019-06" db="EMBL/GenBank/DDBJ databases">
        <title>Tsukamurella conjunctivitidis sp. nov., Tsukamurella assacharolytica sp. nov. and Tsukamurella sputae sp. nov. isolated from patients with conjunctivitis, bacteraemia (lymphoma) and respiratory infection (sputum) in Hong Kong.</title>
        <authorList>
            <person name="Teng J.L.L."/>
            <person name="Lee H.H."/>
            <person name="Fong J.Y.H."/>
            <person name="Fok K.M.N."/>
            <person name="Lau S.K.P."/>
            <person name="Woo P.C.Y."/>
        </authorList>
    </citation>
    <scope>NUCLEOTIDE SEQUENCE [LARGE SCALE GENOMIC DNA]</scope>
    <source>
        <strain evidence="6 7">HKU71</strain>
    </source>
</reference>
<dbReference type="AlphaFoldDB" id="A0A5C5RAG2"/>
<dbReference type="GO" id="GO:0016829">
    <property type="term" value="F:lyase activity"/>
    <property type="evidence" value="ECO:0007669"/>
    <property type="project" value="UniProtKB-KW"/>
</dbReference>
<evidence type="ECO:0000256" key="1">
    <source>
        <dbReference type="ARBA" id="ARBA00022741"/>
    </source>
</evidence>
<feature type="domain" description="Carboxyltransferase" evidence="5">
    <location>
        <begin position="247"/>
        <end position="515"/>
    </location>
</feature>
<dbReference type="InterPro" id="IPR003778">
    <property type="entry name" value="CT_A_B"/>
</dbReference>
<keyword evidence="3" id="KW-0067">ATP-binding</keyword>
<evidence type="ECO:0000259" key="5">
    <source>
        <dbReference type="SMART" id="SM00797"/>
    </source>
</evidence>
<dbReference type="Gene3D" id="2.40.100.10">
    <property type="entry name" value="Cyclophilin-like"/>
    <property type="match status" value="2"/>
</dbReference>
<dbReference type="GO" id="GO:0005524">
    <property type="term" value="F:ATP binding"/>
    <property type="evidence" value="ECO:0007669"/>
    <property type="project" value="UniProtKB-KW"/>
</dbReference>
<evidence type="ECO:0000313" key="6">
    <source>
        <dbReference type="EMBL" id="TWS19808.1"/>
    </source>
</evidence>
<dbReference type="GO" id="GO:0016787">
    <property type="term" value="F:hydrolase activity"/>
    <property type="evidence" value="ECO:0007669"/>
    <property type="project" value="UniProtKB-KW"/>
</dbReference>
<dbReference type="OrthoDB" id="9768696at2"/>
<evidence type="ECO:0000256" key="3">
    <source>
        <dbReference type="ARBA" id="ARBA00022840"/>
    </source>
</evidence>
<dbReference type="EMBL" id="VIGW01000003">
    <property type="protein sequence ID" value="TWS19808.1"/>
    <property type="molecule type" value="Genomic_DNA"/>
</dbReference>
<dbReference type="RefSeq" id="WP_146560189.1">
    <property type="nucleotide sequence ID" value="NZ_VIGW01000003.1"/>
</dbReference>
<keyword evidence="2" id="KW-0378">Hydrolase</keyword>
<dbReference type="SMART" id="SM00796">
    <property type="entry name" value="AHS1"/>
    <property type="match status" value="1"/>
</dbReference>
<dbReference type="InterPro" id="IPR052708">
    <property type="entry name" value="PxpC"/>
</dbReference>
<evidence type="ECO:0000259" key="4">
    <source>
        <dbReference type="SMART" id="SM00796"/>
    </source>
</evidence>
<dbReference type="SMART" id="SM00797">
    <property type="entry name" value="AHS2"/>
    <property type="match status" value="1"/>
</dbReference>
<keyword evidence="7" id="KW-1185">Reference proteome</keyword>
<feature type="domain" description="Carboxyltransferase" evidence="4">
    <location>
        <begin position="4"/>
        <end position="192"/>
    </location>
</feature>
<comment type="caution">
    <text evidence="6">The sequence shown here is derived from an EMBL/GenBank/DDBJ whole genome shotgun (WGS) entry which is preliminary data.</text>
</comment>
<dbReference type="Proteomes" id="UP000317291">
    <property type="component" value="Unassembled WGS sequence"/>
</dbReference>
<keyword evidence="6" id="KW-0456">Lyase</keyword>
<accession>A0A5C5RAG2</accession>
<dbReference type="SUPFAM" id="SSF50891">
    <property type="entry name" value="Cyclophilin-like"/>
    <property type="match status" value="2"/>
</dbReference>
<keyword evidence="1" id="KW-0547">Nucleotide-binding</keyword>
<dbReference type="Pfam" id="PF02626">
    <property type="entry name" value="CT_A_B"/>
    <property type="match status" value="1"/>
</dbReference>
<dbReference type="Pfam" id="PF02682">
    <property type="entry name" value="CT_C_D"/>
    <property type="match status" value="1"/>
</dbReference>
<evidence type="ECO:0000256" key="2">
    <source>
        <dbReference type="ARBA" id="ARBA00022801"/>
    </source>
</evidence>
<name>A0A5C5RAG2_9ACTN</name>
<dbReference type="InterPro" id="IPR003833">
    <property type="entry name" value="CT_C_D"/>
</dbReference>
<dbReference type="Gene3D" id="3.30.1360.40">
    <property type="match status" value="1"/>
</dbReference>
<protein>
    <submittedName>
        <fullName evidence="6">5-oxoprolinase/urea amidolyase family protein</fullName>
    </submittedName>
</protein>
<proteinExistence type="predicted"/>